<keyword evidence="5" id="KW-1133">Transmembrane helix</keyword>
<dbReference type="PATRIC" id="fig|408015.6.peg.200"/>
<comment type="subcellular location">
    <subcellularLocation>
        <location evidence="1">Cell membrane</location>
    </subcellularLocation>
</comment>
<protein>
    <submittedName>
        <fullName evidence="7">Lanthionine synthetase C family protein</fullName>
    </submittedName>
</protein>
<comment type="similarity">
    <text evidence="2">Belongs to the MmpS family.</text>
</comment>
<evidence type="ECO:0000256" key="5">
    <source>
        <dbReference type="ARBA" id="ARBA00022989"/>
    </source>
</evidence>
<dbReference type="Gene3D" id="2.60.40.2880">
    <property type="entry name" value="MmpS1-5, C-terminal soluble domain"/>
    <property type="match status" value="1"/>
</dbReference>
<dbReference type="InterPro" id="IPR038468">
    <property type="entry name" value="MmpS_C"/>
</dbReference>
<dbReference type="AlphaFoldDB" id="A0A0F7FP87"/>
<keyword evidence="6" id="KW-0472">Membrane</keyword>
<keyword evidence="4" id="KW-0812">Transmembrane</keyword>
<dbReference type="EMBL" id="CP009922">
    <property type="protein sequence ID" value="AKG41567.1"/>
    <property type="molecule type" value="Genomic_DNA"/>
</dbReference>
<name>A0A0F7FP87_9ACTN</name>
<dbReference type="GO" id="GO:0005886">
    <property type="term" value="C:plasma membrane"/>
    <property type="evidence" value="ECO:0007669"/>
    <property type="project" value="UniProtKB-SubCell"/>
</dbReference>
<evidence type="ECO:0000256" key="1">
    <source>
        <dbReference type="ARBA" id="ARBA00004236"/>
    </source>
</evidence>
<evidence type="ECO:0000256" key="6">
    <source>
        <dbReference type="ARBA" id="ARBA00023136"/>
    </source>
</evidence>
<organism evidence="7 8">
    <name type="scientific">Streptomyces xiamenensis</name>
    <dbReference type="NCBI Taxonomy" id="408015"/>
    <lineage>
        <taxon>Bacteria</taxon>
        <taxon>Bacillati</taxon>
        <taxon>Actinomycetota</taxon>
        <taxon>Actinomycetes</taxon>
        <taxon>Kitasatosporales</taxon>
        <taxon>Streptomycetaceae</taxon>
        <taxon>Streptomyces</taxon>
    </lineage>
</organism>
<dbReference type="InterPro" id="IPR008693">
    <property type="entry name" value="MmpS"/>
</dbReference>
<sequence length="142" mass="14823">MRRAVLTAMVLITAVGGGMLWWQIRQDGHRRAAEEAREVAERHDALTAPRSVEYRITGDATTADVTWTDSAGQISQAAGRTVPMIGTSAITTTAGIGDQLYVSAQNQGHGTITCTIAVDGTVVTTTTSSGAYAIVTCQGTAP</sequence>
<evidence type="ECO:0000313" key="8">
    <source>
        <dbReference type="Proteomes" id="UP000034034"/>
    </source>
</evidence>
<evidence type="ECO:0000256" key="4">
    <source>
        <dbReference type="ARBA" id="ARBA00022692"/>
    </source>
</evidence>
<reference evidence="7" key="1">
    <citation type="submission" date="2019-08" db="EMBL/GenBank/DDBJ databases">
        <title>Complete genome sequence of a mangrove-derived Streptomyces xiamenensis.</title>
        <authorList>
            <person name="Xu J."/>
        </authorList>
    </citation>
    <scope>NUCLEOTIDE SEQUENCE</scope>
    <source>
        <strain evidence="7">318</strain>
    </source>
</reference>
<dbReference type="RefSeq" id="WP_046722654.1">
    <property type="nucleotide sequence ID" value="NZ_CP009922.3"/>
</dbReference>
<keyword evidence="8" id="KW-1185">Reference proteome</keyword>
<evidence type="ECO:0000256" key="3">
    <source>
        <dbReference type="ARBA" id="ARBA00022475"/>
    </source>
</evidence>
<dbReference type="Proteomes" id="UP000034034">
    <property type="component" value="Chromosome"/>
</dbReference>
<gene>
    <name evidence="7" type="ORF">SXIM_01830</name>
</gene>
<keyword evidence="3" id="KW-1003">Cell membrane</keyword>
<dbReference type="Pfam" id="PF05423">
    <property type="entry name" value="Mycobact_memb"/>
    <property type="match status" value="1"/>
</dbReference>
<proteinExistence type="inferred from homology"/>
<dbReference type="HOGENOM" id="CLU_1814807_0_0_11"/>
<evidence type="ECO:0000313" key="7">
    <source>
        <dbReference type="EMBL" id="AKG41567.1"/>
    </source>
</evidence>
<dbReference type="KEGG" id="sxi:SXIM_01830"/>
<evidence type="ECO:0000256" key="2">
    <source>
        <dbReference type="ARBA" id="ARBA00007531"/>
    </source>
</evidence>
<accession>A0A0F7FP87</accession>